<dbReference type="CDD" id="cd03801">
    <property type="entry name" value="GT4_PimA-like"/>
    <property type="match status" value="1"/>
</dbReference>
<evidence type="ECO:0000259" key="3">
    <source>
        <dbReference type="Pfam" id="PF13439"/>
    </source>
</evidence>
<protein>
    <submittedName>
        <fullName evidence="4">Glycosyltransferase family 4 protein</fullName>
        <ecNumber evidence="4">2.4.-.-</ecNumber>
    </submittedName>
</protein>
<dbReference type="SUPFAM" id="SSF53756">
    <property type="entry name" value="UDP-Glycosyltransferase/glycogen phosphorylase"/>
    <property type="match status" value="1"/>
</dbReference>
<feature type="domain" description="Glycosyl transferase family 1" evidence="2">
    <location>
        <begin position="197"/>
        <end position="358"/>
    </location>
</feature>
<comment type="caution">
    <text evidence="4">The sequence shown here is derived from an EMBL/GenBank/DDBJ whole genome shotgun (WGS) entry which is preliminary data.</text>
</comment>
<feature type="domain" description="Glycosyltransferase subfamily 4-like N-terminal" evidence="3">
    <location>
        <begin position="21"/>
        <end position="176"/>
    </location>
</feature>
<dbReference type="EMBL" id="JAUOTP010000008">
    <property type="protein sequence ID" value="MDO6416065.1"/>
    <property type="molecule type" value="Genomic_DNA"/>
</dbReference>
<keyword evidence="4" id="KW-0328">Glycosyltransferase</keyword>
<dbReference type="RefSeq" id="WP_303544993.1">
    <property type="nucleotide sequence ID" value="NZ_JAUOTP010000008.1"/>
</dbReference>
<name>A0ABT8YCK9_9SPHN</name>
<dbReference type="Pfam" id="PF00534">
    <property type="entry name" value="Glycos_transf_1"/>
    <property type="match status" value="1"/>
</dbReference>
<sequence>MTTDKASRSVVVLTCEYPPFPGGIASYSGQVAAALRDIGYAPIVVAPNYPDLPKPTVPEPGVFRLFSHHKITPRAALATFRLLATQPSDAIILAADIRTVLLAASFSILTGRPFRAMVHGSEASKFAGRSFGGAIVRRAYHRAEVILANSLATLNIFTQSFGVPSVARVTYLGIDAKWFGEPSEGTFDNPALSALPIDTRLFVSVGRIEDRKGQLAAVRALAEVKKTTGLPIAYVAVGRTEQSDYAQKVVATAASLELPLIMAGHLGDGDIKLLYRRSIAHLLLAQPHPTKIEGFGLVLLEAGAQHCPSVTTRVGGIPEVVGADCDLLLEPDDDNGIVRALIFLATDEAKRQKEAQRAFDRTSLFSWRRCTELSFPELASSD</sequence>
<dbReference type="Pfam" id="PF13439">
    <property type="entry name" value="Glyco_transf_4"/>
    <property type="match status" value="1"/>
</dbReference>
<evidence type="ECO:0000259" key="2">
    <source>
        <dbReference type="Pfam" id="PF00534"/>
    </source>
</evidence>
<gene>
    <name evidence="4" type="ORF">Q4F19_16880</name>
</gene>
<dbReference type="Proteomes" id="UP001169764">
    <property type="component" value="Unassembled WGS sequence"/>
</dbReference>
<keyword evidence="5" id="KW-1185">Reference proteome</keyword>
<evidence type="ECO:0000313" key="4">
    <source>
        <dbReference type="EMBL" id="MDO6416065.1"/>
    </source>
</evidence>
<dbReference type="Gene3D" id="3.40.50.2000">
    <property type="entry name" value="Glycogen Phosphorylase B"/>
    <property type="match status" value="2"/>
</dbReference>
<dbReference type="InterPro" id="IPR001296">
    <property type="entry name" value="Glyco_trans_1"/>
</dbReference>
<proteinExistence type="predicted"/>
<dbReference type="GO" id="GO:0016757">
    <property type="term" value="F:glycosyltransferase activity"/>
    <property type="evidence" value="ECO:0007669"/>
    <property type="project" value="UniProtKB-KW"/>
</dbReference>
<dbReference type="PANTHER" id="PTHR46401">
    <property type="entry name" value="GLYCOSYLTRANSFERASE WBBK-RELATED"/>
    <property type="match status" value="1"/>
</dbReference>
<keyword evidence="1 4" id="KW-0808">Transferase</keyword>
<dbReference type="InterPro" id="IPR028098">
    <property type="entry name" value="Glyco_trans_4-like_N"/>
</dbReference>
<evidence type="ECO:0000256" key="1">
    <source>
        <dbReference type="ARBA" id="ARBA00022679"/>
    </source>
</evidence>
<dbReference type="PANTHER" id="PTHR46401:SF2">
    <property type="entry name" value="GLYCOSYLTRANSFERASE WBBK-RELATED"/>
    <property type="match status" value="1"/>
</dbReference>
<reference evidence="4" key="1">
    <citation type="submission" date="2023-07" db="EMBL/GenBank/DDBJ databases">
        <authorList>
            <person name="Kim M."/>
        </authorList>
    </citation>
    <scope>NUCLEOTIDE SEQUENCE</scope>
    <source>
        <strain evidence="4">BIUV-7</strain>
    </source>
</reference>
<evidence type="ECO:0000313" key="5">
    <source>
        <dbReference type="Proteomes" id="UP001169764"/>
    </source>
</evidence>
<organism evidence="4 5">
    <name type="scientific">Sphingomonas natans</name>
    <dbReference type="NCBI Taxonomy" id="3063330"/>
    <lineage>
        <taxon>Bacteria</taxon>
        <taxon>Pseudomonadati</taxon>
        <taxon>Pseudomonadota</taxon>
        <taxon>Alphaproteobacteria</taxon>
        <taxon>Sphingomonadales</taxon>
        <taxon>Sphingomonadaceae</taxon>
        <taxon>Sphingomonas</taxon>
    </lineage>
</organism>
<accession>A0ABT8YCK9</accession>
<dbReference type="EC" id="2.4.-.-" evidence="4"/>